<dbReference type="EMBL" id="CM055114">
    <property type="protein sequence ID" value="KAJ7514946.1"/>
    <property type="molecule type" value="Genomic_DNA"/>
</dbReference>
<gene>
    <name evidence="1" type="ORF">O6H91_23G066300</name>
</gene>
<evidence type="ECO:0000313" key="2">
    <source>
        <dbReference type="Proteomes" id="UP001162992"/>
    </source>
</evidence>
<name>A0ACC2ABP4_DIPCM</name>
<protein>
    <submittedName>
        <fullName evidence="1">Uncharacterized protein</fullName>
    </submittedName>
</protein>
<dbReference type="Proteomes" id="UP001162992">
    <property type="component" value="Chromosome 23"/>
</dbReference>
<evidence type="ECO:0000313" key="1">
    <source>
        <dbReference type="EMBL" id="KAJ7514946.1"/>
    </source>
</evidence>
<keyword evidence="2" id="KW-1185">Reference proteome</keyword>
<sequence>MDLEMGVCRWAVNIAPWLTSSKHFNQLMSLLPSSEQSAVLSYFKMEDRKRALVSRLLQRILVHTFLNIPYHDILIARTPEGKPYLANLLRAQEFANFNFNVSHHGSYVVIASDPEYLVGVDVMACDSAQTEYPLEYIDNFRSYFTKLELQTICSSGLDDVEKYHQFYRYWCMKESFIKAIGVGLGFCLQRLEFYYPNGDLWGDIAHVRIDGKERRDWTFYLHKLPEEHWVCLAKGPALDTVEAYKKPFSETIVRDGLYTSGSQLDNKPFTVLTLSEVISKLRLYSMWLLEK</sequence>
<comment type="caution">
    <text evidence="1">The sequence shown here is derived from an EMBL/GenBank/DDBJ whole genome shotgun (WGS) entry which is preliminary data.</text>
</comment>
<reference evidence="2" key="1">
    <citation type="journal article" date="2024" name="Proc. Natl. Acad. Sci. U.S.A.">
        <title>Extraordinary preservation of gene collinearity over three hundred million years revealed in homosporous lycophytes.</title>
        <authorList>
            <person name="Li C."/>
            <person name="Wickell D."/>
            <person name="Kuo L.Y."/>
            <person name="Chen X."/>
            <person name="Nie B."/>
            <person name="Liao X."/>
            <person name="Peng D."/>
            <person name="Ji J."/>
            <person name="Jenkins J."/>
            <person name="Williams M."/>
            <person name="Shu S."/>
            <person name="Plott C."/>
            <person name="Barry K."/>
            <person name="Rajasekar S."/>
            <person name="Grimwood J."/>
            <person name="Han X."/>
            <person name="Sun S."/>
            <person name="Hou Z."/>
            <person name="He W."/>
            <person name="Dai G."/>
            <person name="Sun C."/>
            <person name="Schmutz J."/>
            <person name="Leebens-Mack J.H."/>
            <person name="Li F.W."/>
            <person name="Wang L."/>
        </authorList>
    </citation>
    <scope>NUCLEOTIDE SEQUENCE [LARGE SCALE GENOMIC DNA]</scope>
    <source>
        <strain evidence="2">cv. PW_Plant_1</strain>
    </source>
</reference>
<organism evidence="1 2">
    <name type="scientific">Diphasiastrum complanatum</name>
    <name type="common">Issler's clubmoss</name>
    <name type="synonym">Lycopodium complanatum</name>
    <dbReference type="NCBI Taxonomy" id="34168"/>
    <lineage>
        <taxon>Eukaryota</taxon>
        <taxon>Viridiplantae</taxon>
        <taxon>Streptophyta</taxon>
        <taxon>Embryophyta</taxon>
        <taxon>Tracheophyta</taxon>
        <taxon>Lycopodiopsida</taxon>
        <taxon>Lycopodiales</taxon>
        <taxon>Lycopodiaceae</taxon>
        <taxon>Lycopodioideae</taxon>
        <taxon>Diphasiastrum</taxon>
    </lineage>
</organism>
<accession>A0ACC2ABP4</accession>
<proteinExistence type="predicted"/>